<dbReference type="Pfam" id="PF01890">
    <property type="entry name" value="CbiG_C"/>
    <property type="match status" value="1"/>
</dbReference>
<organism evidence="2 3">
    <name type="scientific">Rhizobium deserti</name>
    <dbReference type="NCBI Taxonomy" id="2547961"/>
    <lineage>
        <taxon>Bacteria</taxon>
        <taxon>Pseudomonadati</taxon>
        <taxon>Pseudomonadota</taxon>
        <taxon>Alphaproteobacteria</taxon>
        <taxon>Hyphomicrobiales</taxon>
        <taxon>Rhizobiaceae</taxon>
        <taxon>Rhizobium/Agrobacterium group</taxon>
        <taxon>Rhizobium</taxon>
    </lineage>
</organism>
<dbReference type="InterPro" id="IPR002750">
    <property type="entry name" value="CobE/GbiG_C"/>
</dbReference>
<gene>
    <name evidence="2" type="ORF">E2F50_21000</name>
</gene>
<dbReference type="InterPro" id="IPR052553">
    <property type="entry name" value="CbiG_hydrolase"/>
</dbReference>
<dbReference type="RefSeq" id="WP_133318147.1">
    <property type="nucleotide sequence ID" value="NZ_SMTL01000008.1"/>
</dbReference>
<keyword evidence="3" id="KW-1185">Reference proteome</keyword>
<dbReference type="Proteomes" id="UP000295238">
    <property type="component" value="Unassembled WGS sequence"/>
</dbReference>
<evidence type="ECO:0000313" key="2">
    <source>
        <dbReference type="EMBL" id="TDK30318.1"/>
    </source>
</evidence>
<dbReference type="EMBL" id="SMTL01000008">
    <property type="protein sequence ID" value="TDK30318.1"/>
    <property type="molecule type" value="Genomic_DNA"/>
</dbReference>
<dbReference type="PANTHER" id="PTHR37477:SF1">
    <property type="entry name" value="COBALT-PRECORRIN-5A HYDROLASE"/>
    <property type="match status" value="1"/>
</dbReference>
<feature type="domain" description="CobE/GbiG C-terminal" evidence="1">
    <location>
        <begin position="2"/>
        <end position="122"/>
    </location>
</feature>
<name>A0A4R5U838_9HYPH</name>
<dbReference type="InterPro" id="IPR036518">
    <property type="entry name" value="CobE/GbiG_C_sf"/>
</dbReference>
<reference evidence="2 3" key="1">
    <citation type="submission" date="2019-03" db="EMBL/GenBank/DDBJ databases">
        <title>Rhizobium sp. nov., an bacterium isolated from biocrust in Mu Us Desert.</title>
        <authorList>
            <person name="Lixiong L."/>
        </authorList>
    </citation>
    <scope>NUCLEOTIDE SEQUENCE [LARGE SCALE GENOMIC DNA]</scope>
    <source>
        <strain evidence="2 3">SPY-1</strain>
    </source>
</reference>
<accession>A0A4R5U838</accession>
<dbReference type="PANTHER" id="PTHR37477">
    <property type="entry name" value="COBALT-PRECORRIN-5A HYDROLASE"/>
    <property type="match status" value="1"/>
</dbReference>
<protein>
    <submittedName>
        <fullName evidence="2">Cobalamin biosynthesis protein</fullName>
    </submittedName>
</protein>
<dbReference type="SUPFAM" id="SSF159664">
    <property type="entry name" value="CobE/GbiG C-terminal domain-like"/>
    <property type="match status" value="1"/>
</dbReference>
<dbReference type="GO" id="GO:0009236">
    <property type="term" value="P:cobalamin biosynthetic process"/>
    <property type="evidence" value="ECO:0007669"/>
    <property type="project" value="InterPro"/>
</dbReference>
<dbReference type="AlphaFoldDB" id="A0A4R5U838"/>
<evidence type="ECO:0000313" key="3">
    <source>
        <dbReference type="Proteomes" id="UP000295238"/>
    </source>
</evidence>
<proteinExistence type="predicted"/>
<sequence>MIVAGLGCRSGTSAEQMFFALETACEEIGIEPKAITALATGEIRRQEPGIVQLAEKLGLPLHIVDDGALAAAEPRTKTVSRHSVNQTGSSSLSEAAALSVAGETSELILPRIIAYGATCAIARSRNAA</sequence>
<evidence type="ECO:0000259" key="1">
    <source>
        <dbReference type="Pfam" id="PF01890"/>
    </source>
</evidence>
<dbReference type="OrthoDB" id="7308095at2"/>
<dbReference type="Gene3D" id="3.30.420.180">
    <property type="entry name" value="CobE/GbiG C-terminal domain"/>
    <property type="match status" value="1"/>
</dbReference>
<comment type="caution">
    <text evidence="2">The sequence shown here is derived from an EMBL/GenBank/DDBJ whole genome shotgun (WGS) entry which is preliminary data.</text>
</comment>